<feature type="binding site" evidence="1">
    <location>
        <position position="297"/>
    </location>
    <ligand>
        <name>Zn(2+)</name>
        <dbReference type="ChEBI" id="CHEBI:29105"/>
    </ligand>
</feature>
<evidence type="ECO:0008006" key="4">
    <source>
        <dbReference type="Google" id="ProtNLM"/>
    </source>
</evidence>
<dbReference type="AlphaFoldDB" id="A0A6I4IIM5"/>
<dbReference type="Proteomes" id="UP000431264">
    <property type="component" value="Unassembled WGS sequence"/>
</dbReference>
<evidence type="ECO:0000313" key="2">
    <source>
        <dbReference type="EMBL" id="MVO09570.1"/>
    </source>
</evidence>
<reference evidence="3" key="1">
    <citation type="submission" date="2019-05" db="EMBL/GenBank/DDBJ databases">
        <title>Flavobacterium profundi sp. nov., isolated from a deep-sea seamount.</title>
        <authorList>
            <person name="Zhang D.-C."/>
        </authorList>
    </citation>
    <scope>NUCLEOTIDE SEQUENCE [LARGE SCALE GENOMIC DNA]</scope>
    <source>
        <strain evidence="3">TP390</strain>
    </source>
</reference>
<dbReference type="SUPFAM" id="SSF158745">
    <property type="entry name" value="LanC-like"/>
    <property type="match status" value="1"/>
</dbReference>
<gene>
    <name evidence="2" type="ORF">GOQ30_10405</name>
</gene>
<dbReference type="PRINTS" id="PR01950">
    <property type="entry name" value="LANCSUPER"/>
</dbReference>
<evidence type="ECO:0000256" key="1">
    <source>
        <dbReference type="PIRSR" id="PIRSR607822-1"/>
    </source>
</evidence>
<comment type="caution">
    <text evidence="2">The sequence shown here is derived from an EMBL/GenBank/DDBJ whole genome shotgun (WGS) entry which is preliminary data.</text>
</comment>
<protein>
    <recommendedName>
        <fullName evidence="4">Lanthionine synthetase C-like protein</fullName>
    </recommendedName>
</protein>
<proteinExistence type="predicted"/>
<accession>A0A6I4IIM5</accession>
<evidence type="ECO:0000313" key="3">
    <source>
        <dbReference type="Proteomes" id="UP000431264"/>
    </source>
</evidence>
<dbReference type="Gene3D" id="1.50.10.20">
    <property type="match status" value="1"/>
</dbReference>
<dbReference type="GO" id="GO:0046872">
    <property type="term" value="F:metal ion binding"/>
    <property type="evidence" value="ECO:0007669"/>
    <property type="project" value="UniProtKB-KW"/>
</dbReference>
<dbReference type="RefSeq" id="WP_140997951.1">
    <property type="nucleotide sequence ID" value="NZ_VDCZ01000007.1"/>
</dbReference>
<keyword evidence="1" id="KW-0862">Zinc</keyword>
<organism evidence="2 3">
    <name type="scientific">Flavobacterium profundi</name>
    <dbReference type="NCBI Taxonomy" id="1774945"/>
    <lineage>
        <taxon>Bacteria</taxon>
        <taxon>Pseudomonadati</taxon>
        <taxon>Bacteroidota</taxon>
        <taxon>Flavobacteriia</taxon>
        <taxon>Flavobacteriales</taxon>
        <taxon>Flavobacteriaceae</taxon>
        <taxon>Flavobacterium</taxon>
    </lineage>
</organism>
<dbReference type="OrthoDB" id="6313827at2"/>
<dbReference type="Pfam" id="PF05147">
    <property type="entry name" value="LANC_like"/>
    <property type="match status" value="1"/>
</dbReference>
<dbReference type="GO" id="GO:0031179">
    <property type="term" value="P:peptide modification"/>
    <property type="evidence" value="ECO:0007669"/>
    <property type="project" value="InterPro"/>
</dbReference>
<name>A0A6I4IIM5_9FLAO</name>
<keyword evidence="1" id="KW-0479">Metal-binding</keyword>
<keyword evidence="3" id="KW-1185">Reference proteome</keyword>
<dbReference type="InterPro" id="IPR007822">
    <property type="entry name" value="LANC-like"/>
</dbReference>
<dbReference type="SMART" id="SM01260">
    <property type="entry name" value="LANC_like"/>
    <property type="match status" value="1"/>
</dbReference>
<sequence length="377" mass="43750">MKIAYQLIEKIDSLNTEELINDGLLSGKLGLVYYYLSLYKHFKEDKYLQKIQATLETIFSNIENEQSHLVLSSSLEDGLSGLGYILSLLIEEHILDQQDYTEEIEQINTMAFQEAMQLLEAQNYDFIRGPFGILYYLNHVKATVYVDEILQKIQEKCDEDASFLFYNNDTYIEGIHIGYAHGLCAIVKVLNDIENEKATSITTKILNKLVDYINENEVFINQKRYFLPRSIHNSTEFPNGLNFRAVLAWSNSDVNFSTLIYSLKKELVNPKLLKMADEIALTSLDRIDASSTRVWDHRFYYGSSGVLKSYNYLYTKTGNPKFKEASEFWYQQTLHYLENNTITEHPLDFINNLPATTLTLLEFEEQKNTNWSNIVLL</sequence>
<dbReference type="EMBL" id="WQLW01000007">
    <property type="protein sequence ID" value="MVO09570.1"/>
    <property type="molecule type" value="Genomic_DNA"/>
</dbReference>